<reference evidence="3 4" key="1">
    <citation type="submission" date="2016-09" db="EMBL/GenBank/DDBJ databases">
        <title>Genome-resolved meta-omics ties microbial dynamics to process performance in biotechnology for thiocyanate degradation.</title>
        <authorList>
            <person name="Kantor R.S."/>
            <person name="Huddy R.J."/>
            <person name="Iyer R."/>
            <person name="Thomas B.C."/>
            <person name="Brown C.T."/>
            <person name="Anantharaman K."/>
            <person name="Tringe S."/>
            <person name="Hettich R.L."/>
            <person name="Harrison S.T."/>
            <person name="Banfield J.F."/>
        </authorList>
    </citation>
    <scope>NUCLEOTIDE SEQUENCE [LARGE SCALE GENOMIC DNA]</scope>
    <source>
        <strain evidence="3">59-99</strain>
    </source>
</reference>
<dbReference type="PANTHER" id="PTHR40763">
    <property type="entry name" value="MEMBRANE PROTEIN-RELATED"/>
    <property type="match status" value="1"/>
</dbReference>
<dbReference type="EMBL" id="MKVH01000021">
    <property type="protein sequence ID" value="OJX57645.1"/>
    <property type="molecule type" value="Genomic_DNA"/>
</dbReference>
<dbReference type="AlphaFoldDB" id="A0A1M3KZ83"/>
<feature type="transmembrane region" description="Helical" evidence="1">
    <location>
        <begin position="57"/>
        <end position="90"/>
    </location>
</feature>
<name>A0A1M3KZ83_9BACT</name>
<evidence type="ECO:0000313" key="4">
    <source>
        <dbReference type="Proteomes" id="UP000184233"/>
    </source>
</evidence>
<evidence type="ECO:0000313" key="3">
    <source>
        <dbReference type="EMBL" id="OJX57645.1"/>
    </source>
</evidence>
<dbReference type="PANTHER" id="PTHR40763:SF5">
    <property type="entry name" value="MEMBRANE PROTEIN"/>
    <property type="match status" value="1"/>
</dbReference>
<gene>
    <name evidence="3" type="ORF">BGO89_06645</name>
</gene>
<keyword evidence="1" id="KW-0812">Transmembrane</keyword>
<feature type="transmembrane region" description="Helical" evidence="1">
    <location>
        <begin position="25"/>
        <end position="45"/>
    </location>
</feature>
<proteinExistence type="predicted"/>
<dbReference type="Proteomes" id="UP000184233">
    <property type="component" value="Unassembled WGS sequence"/>
</dbReference>
<keyword evidence="1" id="KW-1133">Transmembrane helix</keyword>
<evidence type="ECO:0000259" key="2">
    <source>
        <dbReference type="Pfam" id="PF22570"/>
    </source>
</evidence>
<keyword evidence="1" id="KW-0472">Membrane</keyword>
<dbReference type="Pfam" id="PF22570">
    <property type="entry name" value="LiaF-TM"/>
    <property type="match status" value="1"/>
</dbReference>
<accession>A0A1M3KZ83</accession>
<protein>
    <recommendedName>
        <fullName evidence="2">LiaF transmembrane domain-containing protein</fullName>
    </recommendedName>
</protein>
<dbReference type="STRING" id="1895771.BGO89_06645"/>
<dbReference type="InterPro" id="IPR054331">
    <property type="entry name" value="LiaF_TM"/>
</dbReference>
<comment type="caution">
    <text evidence="3">The sequence shown here is derived from an EMBL/GenBank/DDBJ whole genome shotgun (WGS) entry which is preliminary data.</text>
</comment>
<feature type="domain" description="LiaF transmembrane" evidence="2">
    <location>
        <begin position="28"/>
        <end position="125"/>
    </location>
</feature>
<sequence>MEQDRSTIHSNMSFEFGRQQGGLPFRFWMGLTLLILGGGLLLDAFDIFDFSSILGTWWPSALMLIAIIQIATRSASIFGAGILFVVGALMQASKLGILPGGFWSAFWPLILILVGTSMLLGRKKKVRERMFDFVNGDATSEDTVSSEAFFSGNTIRNVSHDFKGGSLSAMCGGLDVDLRSAAITKEATIHCTCFCGGIDLKVPPSWHVINQGKVLLGGIDNRTNQVFDPNIVAPTLYITGTVICGGIDIHH</sequence>
<feature type="transmembrane region" description="Helical" evidence="1">
    <location>
        <begin position="102"/>
        <end position="121"/>
    </location>
</feature>
<organism evidence="3 4">
    <name type="scientific">Candidatus Kapaibacterium thiocyanatum</name>
    <dbReference type="NCBI Taxonomy" id="1895771"/>
    <lineage>
        <taxon>Bacteria</taxon>
        <taxon>Pseudomonadati</taxon>
        <taxon>Candidatus Kapaibacteriota</taxon>
        <taxon>Candidatus Kapaibacteriia</taxon>
        <taxon>Candidatus Kapaibacteriales</taxon>
        <taxon>Candidatus Kapaibacteriaceae</taxon>
        <taxon>Candidatus Kapaibacterium</taxon>
    </lineage>
</organism>
<evidence type="ECO:0000256" key="1">
    <source>
        <dbReference type="SAM" id="Phobius"/>
    </source>
</evidence>